<keyword evidence="9" id="KW-1185">Reference proteome</keyword>
<evidence type="ECO:0000259" key="7">
    <source>
        <dbReference type="PROSITE" id="PS51462"/>
    </source>
</evidence>
<sequence length="224" mass="24992">MSEAPTPVRPAATVVLLRDEPGGVETLMLRRSSKGAFGGMWVFPGGRVDDDDRTDDDPDDEVPARRAAVREAIEECALRLEPHELVPFSHWTPPPETPVRFATWFFVARASDGDVLVDGHEIHDHAWLSPREVMARRDRGEVDLAPPTFVTLHDLAEAGTVDEVIAMAAARRPIPRYETRFGRGGDVQVCMWHGDDGYDTADATVGGARHRLWMRPDGWVYERS</sequence>
<evidence type="ECO:0000256" key="4">
    <source>
        <dbReference type="ARBA" id="ARBA00022801"/>
    </source>
</evidence>
<evidence type="ECO:0000256" key="1">
    <source>
        <dbReference type="ARBA" id="ARBA00001936"/>
    </source>
</evidence>
<reference evidence="8 9" key="1">
    <citation type="submission" date="2019-11" db="EMBL/GenBank/DDBJ databases">
        <authorList>
            <person name="He Y."/>
        </authorList>
    </citation>
    <scope>NUCLEOTIDE SEQUENCE [LARGE SCALE GENOMIC DNA]</scope>
    <source>
        <strain evidence="8 9">SCSIO 58843</strain>
    </source>
</reference>
<dbReference type="KEGG" id="atq:GH723_03700"/>
<keyword evidence="3" id="KW-0479">Metal-binding</keyword>
<dbReference type="GO" id="GO:0046872">
    <property type="term" value="F:metal ion binding"/>
    <property type="evidence" value="ECO:0007669"/>
    <property type="project" value="UniProtKB-KW"/>
</dbReference>
<evidence type="ECO:0000256" key="5">
    <source>
        <dbReference type="ARBA" id="ARBA00022842"/>
    </source>
</evidence>
<dbReference type="RefSeq" id="WP_153758380.1">
    <property type="nucleotide sequence ID" value="NZ_CP045851.1"/>
</dbReference>
<accession>A0A5Q2RF68</accession>
<dbReference type="PROSITE" id="PS51462">
    <property type="entry name" value="NUDIX"/>
    <property type="match status" value="1"/>
</dbReference>
<dbReference type="CDD" id="cd18870">
    <property type="entry name" value="NUDIX_AcylCoAdiphos_Nudt19"/>
    <property type="match status" value="1"/>
</dbReference>
<dbReference type="AlphaFoldDB" id="A0A5Q2RF68"/>
<keyword evidence="4" id="KW-0378">Hydrolase</keyword>
<dbReference type="InterPro" id="IPR000086">
    <property type="entry name" value="NUDIX_hydrolase_dom"/>
</dbReference>
<dbReference type="SUPFAM" id="SSF55811">
    <property type="entry name" value="Nudix"/>
    <property type="match status" value="1"/>
</dbReference>
<feature type="domain" description="Nudix hydrolase" evidence="7">
    <location>
        <begin position="7"/>
        <end position="150"/>
    </location>
</feature>
<protein>
    <submittedName>
        <fullName evidence="8">NUDIX domain-containing protein</fullName>
    </submittedName>
</protein>
<dbReference type="EMBL" id="CP045851">
    <property type="protein sequence ID" value="QGG94274.1"/>
    <property type="molecule type" value="Genomic_DNA"/>
</dbReference>
<proteinExistence type="predicted"/>
<dbReference type="GO" id="GO:0016818">
    <property type="term" value="F:hydrolase activity, acting on acid anhydrides, in phosphorus-containing anhydrides"/>
    <property type="evidence" value="ECO:0007669"/>
    <property type="project" value="InterPro"/>
</dbReference>
<evidence type="ECO:0000313" key="9">
    <source>
        <dbReference type="Proteomes" id="UP000334019"/>
    </source>
</evidence>
<dbReference type="Gene3D" id="3.90.79.10">
    <property type="entry name" value="Nucleoside Triphosphate Pyrophosphohydrolase"/>
    <property type="match status" value="2"/>
</dbReference>
<dbReference type="InterPro" id="IPR015797">
    <property type="entry name" value="NUDIX_hydrolase-like_dom_sf"/>
</dbReference>
<evidence type="ECO:0000256" key="2">
    <source>
        <dbReference type="ARBA" id="ARBA00001946"/>
    </source>
</evidence>
<name>A0A5Q2RF68_9ACTN</name>
<dbReference type="Pfam" id="PF00293">
    <property type="entry name" value="NUDIX"/>
    <property type="match status" value="1"/>
</dbReference>
<evidence type="ECO:0000256" key="3">
    <source>
        <dbReference type="ARBA" id="ARBA00022723"/>
    </source>
</evidence>
<evidence type="ECO:0000256" key="6">
    <source>
        <dbReference type="ARBA" id="ARBA00023211"/>
    </source>
</evidence>
<evidence type="ECO:0000313" key="8">
    <source>
        <dbReference type="EMBL" id="QGG94274.1"/>
    </source>
</evidence>
<organism evidence="8 9">
    <name type="scientific">Actinomarinicola tropica</name>
    <dbReference type="NCBI Taxonomy" id="2789776"/>
    <lineage>
        <taxon>Bacteria</taxon>
        <taxon>Bacillati</taxon>
        <taxon>Actinomycetota</taxon>
        <taxon>Acidimicrobiia</taxon>
        <taxon>Acidimicrobiales</taxon>
        <taxon>Iamiaceae</taxon>
        <taxon>Actinomarinicola</taxon>
    </lineage>
</organism>
<dbReference type="PANTHER" id="PTHR12318:SF0">
    <property type="entry name" value="ACYL-COENZYME A DIPHOSPHATASE NUDT19"/>
    <property type="match status" value="1"/>
</dbReference>
<gene>
    <name evidence="8" type="ORF">GH723_03700</name>
</gene>
<keyword evidence="5" id="KW-0460">Magnesium</keyword>
<keyword evidence="6" id="KW-0464">Manganese</keyword>
<comment type="cofactor">
    <cofactor evidence="2">
        <name>Mg(2+)</name>
        <dbReference type="ChEBI" id="CHEBI:18420"/>
    </cofactor>
</comment>
<comment type="cofactor">
    <cofactor evidence="1">
        <name>Mn(2+)</name>
        <dbReference type="ChEBI" id="CHEBI:29035"/>
    </cofactor>
</comment>
<dbReference type="PANTHER" id="PTHR12318">
    <property type="entry name" value="TESTOSTERONE-REGULATED PROTEIN RP2"/>
    <property type="match status" value="1"/>
</dbReference>
<dbReference type="InterPro" id="IPR039121">
    <property type="entry name" value="NUDT19"/>
</dbReference>
<dbReference type="Proteomes" id="UP000334019">
    <property type="component" value="Chromosome"/>
</dbReference>